<dbReference type="EMBL" id="CP024699">
    <property type="protein sequence ID" value="ATV60307.1"/>
    <property type="molecule type" value="Genomic_DNA"/>
</dbReference>
<keyword evidence="1" id="KW-1133">Transmembrane helix</keyword>
<feature type="transmembrane region" description="Helical" evidence="1">
    <location>
        <begin position="98"/>
        <end position="122"/>
    </location>
</feature>
<feature type="transmembrane region" description="Helical" evidence="1">
    <location>
        <begin position="190"/>
        <end position="210"/>
    </location>
</feature>
<name>A0A2D3NY28_9FUSO</name>
<gene>
    <name evidence="3" type="ORF">CTM72_01240</name>
</gene>
<dbReference type="PANTHER" id="PTHR39430:SF1">
    <property type="entry name" value="PROTEASE"/>
    <property type="match status" value="1"/>
</dbReference>
<dbReference type="GO" id="GO:0004175">
    <property type="term" value="F:endopeptidase activity"/>
    <property type="evidence" value="ECO:0007669"/>
    <property type="project" value="UniProtKB-ARBA"/>
</dbReference>
<feature type="transmembrane region" description="Helical" evidence="1">
    <location>
        <begin position="160"/>
        <end position="184"/>
    </location>
</feature>
<evidence type="ECO:0000313" key="4">
    <source>
        <dbReference type="Proteomes" id="UP000230056"/>
    </source>
</evidence>
<feature type="transmembrane region" description="Helical" evidence="1">
    <location>
        <begin position="128"/>
        <end position="148"/>
    </location>
</feature>
<keyword evidence="3" id="KW-0378">Hydrolase</keyword>
<dbReference type="Pfam" id="PF02517">
    <property type="entry name" value="Rce1-like"/>
    <property type="match status" value="1"/>
</dbReference>
<keyword evidence="1" id="KW-0472">Membrane</keyword>
<dbReference type="Proteomes" id="UP000230056">
    <property type="component" value="Chromosome"/>
</dbReference>
<accession>A0A2D3NY28</accession>
<keyword evidence="1" id="KW-0812">Transmembrane</keyword>
<dbReference type="GO" id="GO:0008237">
    <property type="term" value="F:metallopeptidase activity"/>
    <property type="evidence" value="ECO:0007669"/>
    <property type="project" value="UniProtKB-KW"/>
</dbReference>
<evidence type="ECO:0000313" key="3">
    <source>
        <dbReference type="EMBL" id="ATV60307.1"/>
    </source>
</evidence>
<dbReference type="RefSeq" id="WP_100025518.1">
    <property type="nucleotide sequence ID" value="NZ_CP024699.1"/>
</dbReference>
<feature type="transmembrane region" description="Helical" evidence="1">
    <location>
        <begin position="222"/>
        <end position="245"/>
    </location>
</feature>
<feature type="transmembrane region" description="Helical" evidence="1">
    <location>
        <begin position="58"/>
        <end position="77"/>
    </location>
</feature>
<evidence type="ECO:0000259" key="2">
    <source>
        <dbReference type="Pfam" id="PF02517"/>
    </source>
</evidence>
<reference evidence="3 4" key="1">
    <citation type="submission" date="2017-11" db="EMBL/GenBank/DDBJ databases">
        <title>Genome sequencing of Fusobacterium periodonticum KCOM 1261.</title>
        <authorList>
            <person name="Kook J.-K."/>
            <person name="Park S.-N."/>
            <person name="Lim Y.K."/>
        </authorList>
    </citation>
    <scope>NUCLEOTIDE SEQUENCE [LARGE SCALE GENOMIC DNA]</scope>
    <source>
        <strain evidence="3 4">KCOM 1261</strain>
    </source>
</reference>
<organism evidence="3 4">
    <name type="scientific">Fusobacterium pseudoperiodonticum</name>
    <dbReference type="NCBI Taxonomy" id="2663009"/>
    <lineage>
        <taxon>Bacteria</taxon>
        <taxon>Fusobacteriati</taxon>
        <taxon>Fusobacteriota</taxon>
        <taxon>Fusobacteriia</taxon>
        <taxon>Fusobacteriales</taxon>
        <taxon>Fusobacteriaceae</taxon>
        <taxon>Fusobacterium</taxon>
    </lineage>
</organism>
<dbReference type="GO" id="GO:0006508">
    <property type="term" value="P:proteolysis"/>
    <property type="evidence" value="ECO:0007669"/>
    <property type="project" value="UniProtKB-KW"/>
</dbReference>
<sequence>MTNKFQTYVDSIQSKSKLKLLLVPILVTILIIVLNQLLIIPFIIIFNDSFKEVLSFSGTSNLVSEAISLFLAIFLMTKISKLSTEQLGFSNDNIAASYLKGAFFGTLQVLSVFLMIFCLNAIDVYYVANIPILIFIKILIFFIFQGLFEEILFRGYLMPMFTKVIGIKFTIILLSFLFTCIHLLNPNLSMIGLTNVFLAGVTFSLIYYYTGNLWLVGAMHTLWNFILGFVVGSYVSGIPTIYSVFFSVPIEGKDLISGGEFGFEASIVETILELGVSLFVIYLIKKEKKGENYE</sequence>
<dbReference type="GO" id="GO:0080120">
    <property type="term" value="P:CAAX-box protein maturation"/>
    <property type="evidence" value="ECO:0007669"/>
    <property type="project" value="UniProtKB-ARBA"/>
</dbReference>
<feature type="domain" description="CAAX prenyl protease 2/Lysostaphin resistance protein A-like" evidence="2">
    <location>
        <begin position="134"/>
        <end position="226"/>
    </location>
</feature>
<feature type="transmembrane region" description="Helical" evidence="1">
    <location>
        <begin position="21"/>
        <end position="46"/>
    </location>
</feature>
<protein>
    <submittedName>
        <fullName evidence="3">CPBP family intramembrane metalloprotease domain-containing protein</fullName>
    </submittedName>
</protein>
<dbReference type="InterPro" id="IPR003675">
    <property type="entry name" value="Rce1/LyrA-like_dom"/>
</dbReference>
<dbReference type="PANTHER" id="PTHR39430">
    <property type="entry name" value="MEMBRANE-ASSOCIATED PROTEASE-RELATED"/>
    <property type="match status" value="1"/>
</dbReference>
<keyword evidence="3" id="KW-0482">Metalloprotease</keyword>
<proteinExistence type="predicted"/>
<feature type="transmembrane region" description="Helical" evidence="1">
    <location>
        <begin position="265"/>
        <end position="284"/>
    </location>
</feature>
<evidence type="ECO:0000256" key="1">
    <source>
        <dbReference type="SAM" id="Phobius"/>
    </source>
</evidence>
<keyword evidence="3" id="KW-0645">Protease</keyword>
<dbReference type="AlphaFoldDB" id="A0A2D3NY28"/>